<accession>A0A1M5IBY0</accession>
<dbReference type="CDD" id="cd01614">
    <property type="entry name" value="EutN_CcmL"/>
    <property type="match status" value="1"/>
</dbReference>
<reference evidence="4" key="1">
    <citation type="submission" date="2016-11" db="EMBL/GenBank/DDBJ databases">
        <authorList>
            <person name="Varghese N."/>
            <person name="Submissions S."/>
        </authorList>
    </citation>
    <scope>NUCLEOTIDE SEQUENCE [LARGE SCALE GENOMIC DNA]</scope>
    <source>
        <strain evidence="4">DSM 9756</strain>
    </source>
</reference>
<gene>
    <name evidence="3" type="ORF">SAMN02745206_03555</name>
</gene>
<organism evidence="3 4">
    <name type="scientific">Desulfacinum infernum DSM 9756</name>
    <dbReference type="NCBI Taxonomy" id="1121391"/>
    <lineage>
        <taxon>Bacteria</taxon>
        <taxon>Pseudomonadati</taxon>
        <taxon>Thermodesulfobacteriota</taxon>
        <taxon>Syntrophobacteria</taxon>
        <taxon>Syntrophobacterales</taxon>
        <taxon>Syntrophobacteraceae</taxon>
        <taxon>Desulfacinum</taxon>
    </lineage>
</organism>
<evidence type="ECO:0000313" key="3">
    <source>
        <dbReference type="EMBL" id="SHG25283.1"/>
    </source>
</evidence>
<keyword evidence="4" id="KW-1185">Reference proteome</keyword>
<name>A0A1M5IBY0_9BACT</name>
<sequence>MELGKVVGQVVSTVRDPSMPHLTLLLVDVVDGQGRVLYSGQVAADTLGAGEGEIVLLARGSSARMILDKPVPVDLTVIGIVDQVSSEGRSLYQK</sequence>
<dbReference type="RefSeq" id="WP_073041912.1">
    <property type="nucleotide sequence ID" value="NZ_FQVB01000054.1"/>
</dbReference>
<protein>
    <submittedName>
        <fullName evidence="3">Ethanolamine utilization protein EutN</fullName>
    </submittedName>
</protein>
<dbReference type="InterPro" id="IPR036677">
    <property type="entry name" value="EutN_CcmL_sf"/>
</dbReference>
<dbReference type="Proteomes" id="UP000184076">
    <property type="component" value="Unassembled WGS sequence"/>
</dbReference>
<evidence type="ECO:0000313" key="4">
    <source>
        <dbReference type="Proteomes" id="UP000184076"/>
    </source>
</evidence>
<dbReference type="GO" id="GO:0031469">
    <property type="term" value="C:bacterial microcompartment"/>
    <property type="evidence" value="ECO:0007669"/>
    <property type="project" value="UniProtKB-SubCell"/>
</dbReference>
<evidence type="ECO:0000256" key="1">
    <source>
        <dbReference type="ARBA" id="ARBA00024322"/>
    </source>
</evidence>
<dbReference type="AlphaFoldDB" id="A0A1M5IBY0"/>
<dbReference type="PANTHER" id="PTHR36539:SF1">
    <property type="entry name" value="BACTERIAL MICROCOMPARTMENT SHELL VERTEX PROTEIN EUTN"/>
    <property type="match status" value="1"/>
</dbReference>
<dbReference type="InterPro" id="IPR004992">
    <property type="entry name" value="EutN_CcmL"/>
</dbReference>
<dbReference type="PANTHER" id="PTHR36539">
    <property type="entry name" value="ETHANOLAMINE UTILIZATION PROTEIN EUTN"/>
    <property type="match status" value="1"/>
</dbReference>
<evidence type="ECO:0000256" key="2">
    <source>
        <dbReference type="ARBA" id="ARBA00024446"/>
    </source>
</evidence>
<dbReference type="STRING" id="1121391.SAMN02745206_03555"/>
<dbReference type="SUPFAM" id="SSF159133">
    <property type="entry name" value="EutN/CcmL-like"/>
    <property type="match status" value="1"/>
</dbReference>
<dbReference type="Gene3D" id="2.40.50.220">
    <property type="entry name" value="EutN/Ccml"/>
    <property type="match status" value="1"/>
</dbReference>
<proteinExistence type="predicted"/>
<comment type="subcellular location">
    <subcellularLocation>
        <location evidence="1">Bacterial microcompartment</location>
    </subcellularLocation>
</comment>
<dbReference type="PROSITE" id="PS51932">
    <property type="entry name" value="BMV"/>
    <property type="match status" value="1"/>
</dbReference>
<dbReference type="Pfam" id="PF03319">
    <property type="entry name" value="EutN_CcmL"/>
    <property type="match status" value="1"/>
</dbReference>
<dbReference type="EMBL" id="FQVB01000054">
    <property type="protein sequence ID" value="SHG25283.1"/>
    <property type="molecule type" value="Genomic_DNA"/>
</dbReference>
<keyword evidence="2" id="KW-1283">Bacterial microcompartment</keyword>
<dbReference type="OrthoDB" id="196195at2"/>